<comment type="caution">
    <text evidence="3">The sequence shown here is derived from an EMBL/GenBank/DDBJ whole genome shotgun (WGS) entry which is preliminary data.</text>
</comment>
<organism evidence="3 4">
    <name type="scientific">Candidatus Limadaptatus stercoripullorum</name>
    <dbReference type="NCBI Taxonomy" id="2840846"/>
    <lineage>
        <taxon>Bacteria</taxon>
        <taxon>Bacillati</taxon>
        <taxon>Bacillota</taxon>
        <taxon>Clostridia</taxon>
        <taxon>Eubacteriales</taxon>
        <taxon>Candidatus Limadaptatus</taxon>
    </lineage>
</organism>
<protein>
    <submittedName>
        <fullName evidence="3">FAD-dependent oxidoreductase</fullName>
    </submittedName>
</protein>
<evidence type="ECO:0000256" key="1">
    <source>
        <dbReference type="ARBA" id="ARBA00023002"/>
    </source>
</evidence>
<dbReference type="PRINTS" id="PR00368">
    <property type="entry name" value="FADPNR"/>
</dbReference>
<dbReference type="PANTHER" id="PTHR42949:SF3">
    <property type="entry name" value="ANAEROBIC GLYCEROL-3-PHOSPHATE DEHYDROGENASE SUBUNIT B"/>
    <property type="match status" value="1"/>
</dbReference>
<reference evidence="3" key="1">
    <citation type="submission" date="2020-10" db="EMBL/GenBank/DDBJ databases">
        <authorList>
            <person name="Gilroy R."/>
        </authorList>
    </citation>
    <scope>NUCLEOTIDE SEQUENCE</scope>
    <source>
        <strain evidence="3">10406</strain>
    </source>
</reference>
<dbReference type="SUPFAM" id="SSF51905">
    <property type="entry name" value="FAD/NAD(P)-binding domain"/>
    <property type="match status" value="1"/>
</dbReference>
<dbReference type="Pfam" id="PF07992">
    <property type="entry name" value="Pyr_redox_2"/>
    <property type="match status" value="1"/>
</dbReference>
<evidence type="ECO:0000313" key="4">
    <source>
        <dbReference type="Proteomes" id="UP000886857"/>
    </source>
</evidence>
<proteinExistence type="predicted"/>
<dbReference type="PANTHER" id="PTHR42949">
    <property type="entry name" value="ANAEROBIC GLYCEROL-3-PHOSPHATE DEHYDROGENASE SUBUNIT B"/>
    <property type="match status" value="1"/>
</dbReference>
<evidence type="ECO:0000259" key="2">
    <source>
        <dbReference type="Pfam" id="PF07992"/>
    </source>
</evidence>
<dbReference type="InterPro" id="IPR051691">
    <property type="entry name" value="Metab_Enz_Cyan_OpOx_G3PDH"/>
</dbReference>
<gene>
    <name evidence="3" type="ORF">IAC73_02515</name>
</gene>
<accession>A0A9D1N9C6</accession>
<reference evidence="3" key="2">
    <citation type="journal article" date="2021" name="PeerJ">
        <title>Extensive microbial diversity within the chicken gut microbiome revealed by metagenomics and culture.</title>
        <authorList>
            <person name="Gilroy R."/>
            <person name="Ravi A."/>
            <person name="Getino M."/>
            <person name="Pursley I."/>
            <person name="Horton D.L."/>
            <person name="Alikhan N.F."/>
            <person name="Baker D."/>
            <person name="Gharbi K."/>
            <person name="Hall N."/>
            <person name="Watson M."/>
            <person name="Adriaenssens E.M."/>
            <person name="Foster-Nyarko E."/>
            <person name="Jarju S."/>
            <person name="Secka A."/>
            <person name="Antonio M."/>
            <person name="Oren A."/>
            <person name="Chaudhuri R.R."/>
            <person name="La Ragione R."/>
            <person name="Hildebrand F."/>
            <person name="Pallen M.J."/>
        </authorList>
    </citation>
    <scope>NUCLEOTIDE SEQUENCE</scope>
    <source>
        <strain evidence="3">10406</strain>
    </source>
</reference>
<dbReference type="GO" id="GO:0016491">
    <property type="term" value="F:oxidoreductase activity"/>
    <property type="evidence" value="ECO:0007669"/>
    <property type="project" value="UniProtKB-KW"/>
</dbReference>
<sequence length="411" mass="44065">MTDYDVVVIGGGPAGMAAALAAEAEGAKVLVLERDTRLGGILNQCIHAGFGLHYFGEELTGPEYAARFAERVRKSSVEVCLEAMVLSLTDGREVAFLSPERGLSRIKAGAVVLAMGCRERTAGAINLPGSRPAGVYTAGAAQRLCNIEGQLVGRRVVILGSGDIGLIMARRMTLEGAKVERVIELMPYSSGLKRNIVQCLEDFGIPINYAHTVTRVVGEPRMTGLYYAPVDENRRPVTAEEKFIECDCLLLSVGLIPENDLLVGTAVERDPVTSGAVVDERRMTSVPGIFSCGNVLHVHDLVDNVSREAETAGRCAARYALAGEKAVTPAFKVTAGSGVRYALPQLLHASEDKAELFFRVDNIYRSCRIVVESGGKTLYSGRRMVVAPGEMEKVVFPLAGLSAPVTVRLEI</sequence>
<dbReference type="AlphaFoldDB" id="A0A9D1N9C6"/>
<feature type="domain" description="FAD/NAD(P)-binding" evidence="2">
    <location>
        <begin position="4"/>
        <end position="307"/>
    </location>
</feature>
<dbReference type="Gene3D" id="3.50.50.60">
    <property type="entry name" value="FAD/NAD(P)-binding domain"/>
    <property type="match status" value="2"/>
</dbReference>
<dbReference type="InterPro" id="IPR036188">
    <property type="entry name" value="FAD/NAD-bd_sf"/>
</dbReference>
<dbReference type="EMBL" id="DVOE01000035">
    <property type="protein sequence ID" value="HIU98700.1"/>
    <property type="molecule type" value="Genomic_DNA"/>
</dbReference>
<dbReference type="PRINTS" id="PR00469">
    <property type="entry name" value="PNDRDTASEII"/>
</dbReference>
<keyword evidence="1" id="KW-0560">Oxidoreductase</keyword>
<dbReference type="InterPro" id="IPR023753">
    <property type="entry name" value="FAD/NAD-binding_dom"/>
</dbReference>
<dbReference type="Proteomes" id="UP000886857">
    <property type="component" value="Unassembled WGS sequence"/>
</dbReference>
<name>A0A9D1N9C6_9FIRM</name>
<evidence type="ECO:0000313" key="3">
    <source>
        <dbReference type="EMBL" id="HIU98700.1"/>
    </source>
</evidence>